<protein>
    <submittedName>
        <fullName evidence="3">NAD(P)-binding domain-containing protein</fullName>
    </submittedName>
</protein>
<sequence>REMDDFLMPEELDEAEEESCDTAQLSENNGRTSILAGGGLSVSDRSEKYIGQMKELVERYREIKRKTREINELARQLAVGVHLQAELDKCSSERRGFAIQIRLELRFLASGASLLVVVLENISDFMFQNWHLVLGITVLSARPSNGCDALRSFSKSIAVERLAKDKEFICEVLYTEKLIIPLLVRPQFVKRFPLNDNPCIFRLTLESIYFSLWDLVSKASHSSCLPSQSQVVRAVSYRRANEEQALALPNAVVFLLCNERTSENELLKWILPAVDVGDSNCCECFLREEASKVYPLRVEVKKSKTIYEVIVAAKDTVMRAELVTQLQLRVLVKMRHVYKELESKSGCEEILDRSSVTKYFNSFLSRFSS</sequence>
<name>A0A915C5Y4_PARUN</name>
<evidence type="ECO:0000313" key="3">
    <source>
        <dbReference type="WBParaSite" id="PgR087_g025_t05"/>
    </source>
</evidence>
<evidence type="ECO:0000313" key="2">
    <source>
        <dbReference type="Proteomes" id="UP000887569"/>
    </source>
</evidence>
<evidence type="ECO:0000256" key="1">
    <source>
        <dbReference type="SAM" id="Coils"/>
    </source>
</evidence>
<feature type="coiled-coil region" evidence="1">
    <location>
        <begin position="46"/>
        <end position="76"/>
    </location>
</feature>
<dbReference type="AlphaFoldDB" id="A0A915C5Y4"/>
<organism evidence="2 3">
    <name type="scientific">Parascaris univalens</name>
    <name type="common">Nematode worm</name>
    <dbReference type="NCBI Taxonomy" id="6257"/>
    <lineage>
        <taxon>Eukaryota</taxon>
        <taxon>Metazoa</taxon>
        <taxon>Ecdysozoa</taxon>
        <taxon>Nematoda</taxon>
        <taxon>Chromadorea</taxon>
        <taxon>Rhabditida</taxon>
        <taxon>Spirurina</taxon>
        <taxon>Ascaridomorpha</taxon>
        <taxon>Ascaridoidea</taxon>
        <taxon>Ascarididae</taxon>
        <taxon>Parascaris</taxon>
    </lineage>
</organism>
<proteinExistence type="predicted"/>
<keyword evidence="2" id="KW-1185">Reference proteome</keyword>
<accession>A0A915C5Y4</accession>
<dbReference type="Proteomes" id="UP000887569">
    <property type="component" value="Unplaced"/>
</dbReference>
<keyword evidence="1" id="KW-0175">Coiled coil</keyword>
<reference evidence="3" key="1">
    <citation type="submission" date="2022-11" db="UniProtKB">
        <authorList>
            <consortium name="WormBaseParasite"/>
        </authorList>
    </citation>
    <scope>IDENTIFICATION</scope>
</reference>
<dbReference type="WBParaSite" id="PgR087_g025_t05">
    <property type="protein sequence ID" value="PgR087_g025_t05"/>
    <property type="gene ID" value="PgR087_g025"/>
</dbReference>